<evidence type="ECO:0000313" key="2">
    <source>
        <dbReference type="EMBL" id="THH10294.1"/>
    </source>
</evidence>
<dbReference type="AlphaFoldDB" id="A0A4S4LEI9"/>
<reference evidence="2 3" key="1">
    <citation type="submission" date="2019-02" db="EMBL/GenBank/DDBJ databases">
        <title>Genome sequencing of the rare red list fungi Bondarzewia mesenterica.</title>
        <authorList>
            <person name="Buettner E."/>
            <person name="Kellner H."/>
        </authorList>
    </citation>
    <scope>NUCLEOTIDE SEQUENCE [LARGE SCALE GENOMIC DNA]</scope>
    <source>
        <strain evidence="2 3">DSM 108281</strain>
    </source>
</reference>
<accession>A0A4S4LEI9</accession>
<comment type="caution">
    <text evidence="2">The sequence shown here is derived from an EMBL/GenBank/DDBJ whole genome shotgun (WGS) entry which is preliminary data.</text>
</comment>
<name>A0A4S4LEI9_9AGAM</name>
<evidence type="ECO:0000313" key="3">
    <source>
        <dbReference type="Proteomes" id="UP000310158"/>
    </source>
</evidence>
<keyword evidence="3" id="KW-1185">Reference proteome</keyword>
<gene>
    <name evidence="2" type="ORF">EW146_g8417</name>
</gene>
<sequence>MPISRDADLEWGRCDRGSRRARSSGGEPYEDIGEDDDRKCHPNRRKMKRARAVFAVETWTRIWDADRGAHRLTIKIMIPGVGMYDVNAEALIETVVL</sequence>
<proteinExistence type="predicted"/>
<dbReference type="EMBL" id="SGPL01000580">
    <property type="protein sequence ID" value="THH10294.1"/>
    <property type="molecule type" value="Genomic_DNA"/>
</dbReference>
<protein>
    <submittedName>
        <fullName evidence="2">Uncharacterized protein</fullName>
    </submittedName>
</protein>
<feature type="region of interest" description="Disordered" evidence="1">
    <location>
        <begin position="16"/>
        <end position="41"/>
    </location>
</feature>
<organism evidence="2 3">
    <name type="scientific">Bondarzewia mesenterica</name>
    <dbReference type="NCBI Taxonomy" id="1095465"/>
    <lineage>
        <taxon>Eukaryota</taxon>
        <taxon>Fungi</taxon>
        <taxon>Dikarya</taxon>
        <taxon>Basidiomycota</taxon>
        <taxon>Agaricomycotina</taxon>
        <taxon>Agaricomycetes</taxon>
        <taxon>Russulales</taxon>
        <taxon>Bondarzewiaceae</taxon>
        <taxon>Bondarzewia</taxon>
    </lineage>
</organism>
<dbReference type="Proteomes" id="UP000310158">
    <property type="component" value="Unassembled WGS sequence"/>
</dbReference>
<evidence type="ECO:0000256" key="1">
    <source>
        <dbReference type="SAM" id="MobiDB-lite"/>
    </source>
</evidence>